<accession>A0ABQ4QEV5</accession>
<evidence type="ECO:0000313" key="2">
    <source>
        <dbReference type="EMBL" id="GJD43360.1"/>
    </source>
</evidence>
<dbReference type="Proteomes" id="UP001055117">
    <property type="component" value="Unassembled WGS sequence"/>
</dbReference>
<organism evidence="2 3">
    <name type="scientific">Methylobacterium cerastii</name>
    <dbReference type="NCBI Taxonomy" id="932741"/>
    <lineage>
        <taxon>Bacteria</taxon>
        <taxon>Pseudomonadati</taxon>
        <taxon>Pseudomonadota</taxon>
        <taxon>Alphaproteobacteria</taxon>
        <taxon>Hyphomicrobiales</taxon>
        <taxon>Methylobacteriaceae</taxon>
        <taxon>Methylobacterium</taxon>
    </lineage>
</organism>
<dbReference type="PROSITE" id="PS51186">
    <property type="entry name" value="GNAT"/>
    <property type="match status" value="1"/>
</dbReference>
<dbReference type="InterPro" id="IPR016181">
    <property type="entry name" value="Acyl_CoA_acyltransferase"/>
</dbReference>
<proteinExistence type="predicted"/>
<sequence length="196" mass="21228">MALPEPKPAGHTIRRLRASDRAEILAYFLRLDPETRANRFMGAVGEAGIRAYAERAVTAEGLIFGAFVSGVLRGVAELRPSRAGATAFDLGAEAEAAFAVERAYRRRGLGGALFARITEAARNRRVGDLHVRCLARNGPMRRLALRYGADLQASGMEAEAALHLERPTPFSLWHEGIAEAFDLTIAALRPRGLPPA</sequence>
<protein>
    <recommendedName>
        <fullName evidence="1">N-acetyltransferase domain-containing protein</fullName>
    </recommendedName>
</protein>
<evidence type="ECO:0000313" key="3">
    <source>
        <dbReference type="Proteomes" id="UP001055117"/>
    </source>
</evidence>
<evidence type="ECO:0000259" key="1">
    <source>
        <dbReference type="PROSITE" id="PS51186"/>
    </source>
</evidence>
<dbReference type="SUPFAM" id="SSF55729">
    <property type="entry name" value="Acyl-CoA N-acyltransferases (Nat)"/>
    <property type="match status" value="1"/>
</dbReference>
<dbReference type="InterPro" id="IPR000182">
    <property type="entry name" value="GNAT_dom"/>
</dbReference>
<name>A0ABQ4QEV5_9HYPH</name>
<dbReference type="Gene3D" id="3.40.630.30">
    <property type="match status" value="1"/>
</dbReference>
<dbReference type="EMBL" id="BPQG01000011">
    <property type="protein sequence ID" value="GJD43360.1"/>
    <property type="molecule type" value="Genomic_DNA"/>
</dbReference>
<gene>
    <name evidence="2" type="ORF">AFCDBAGC_1212</name>
</gene>
<dbReference type="RefSeq" id="WP_147751801.1">
    <property type="nucleotide sequence ID" value="NZ_BPQG01000011.1"/>
</dbReference>
<keyword evidence="3" id="KW-1185">Reference proteome</keyword>
<reference evidence="2 3" key="1">
    <citation type="journal article" date="2021" name="Front. Microbiol.">
        <title>Comprehensive Comparative Genomics and Phenotyping of Methylobacterium Species.</title>
        <authorList>
            <person name="Alessa O."/>
            <person name="Ogura Y."/>
            <person name="Fujitani Y."/>
            <person name="Takami H."/>
            <person name="Hayashi T."/>
            <person name="Sahin N."/>
            <person name="Tani A."/>
        </authorList>
    </citation>
    <scope>NUCLEOTIDE SEQUENCE [LARGE SCALE GENOMIC DNA]</scope>
    <source>
        <strain evidence="2 3">DSM 23679</strain>
    </source>
</reference>
<feature type="domain" description="N-acetyltransferase" evidence="1">
    <location>
        <begin position="11"/>
        <end position="169"/>
    </location>
</feature>
<dbReference type="Pfam" id="PF00583">
    <property type="entry name" value="Acetyltransf_1"/>
    <property type="match status" value="1"/>
</dbReference>
<comment type="caution">
    <text evidence="2">The sequence shown here is derived from an EMBL/GenBank/DDBJ whole genome shotgun (WGS) entry which is preliminary data.</text>
</comment>